<comment type="catalytic activity">
    <reaction evidence="1">
        <text>Release of N-terminal proline from a peptide.</text>
        <dbReference type="EC" id="3.4.11.5"/>
    </reaction>
</comment>
<keyword evidence="8 11" id="KW-0378">Hydrolase</keyword>
<evidence type="ECO:0000256" key="2">
    <source>
        <dbReference type="ARBA" id="ARBA00004496"/>
    </source>
</evidence>
<keyword evidence="7" id="KW-0645">Protease</keyword>
<dbReference type="SUPFAM" id="SSF53474">
    <property type="entry name" value="alpha/beta-Hydrolases"/>
    <property type="match status" value="1"/>
</dbReference>
<comment type="subcellular location">
    <subcellularLocation>
        <location evidence="2">Cytoplasm</location>
    </subcellularLocation>
</comment>
<accession>A0AAW8TLD0</accession>
<dbReference type="InterPro" id="IPR005944">
    <property type="entry name" value="Pro_iminopeptidase"/>
</dbReference>
<dbReference type="AlphaFoldDB" id="A0AAW8TLD0"/>
<comment type="similarity">
    <text evidence="3">Belongs to the peptidase S33 family.</text>
</comment>
<evidence type="ECO:0000256" key="7">
    <source>
        <dbReference type="ARBA" id="ARBA00022670"/>
    </source>
</evidence>
<evidence type="ECO:0000259" key="10">
    <source>
        <dbReference type="Pfam" id="PF00561"/>
    </source>
</evidence>
<dbReference type="InterPro" id="IPR000073">
    <property type="entry name" value="AB_hydrolase_1"/>
</dbReference>
<evidence type="ECO:0000256" key="1">
    <source>
        <dbReference type="ARBA" id="ARBA00001585"/>
    </source>
</evidence>
<dbReference type="Proteomes" id="UP001255696">
    <property type="component" value="Unassembled WGS sequence"/>
</dbReference>
<keyword evidence="5" id="KW-0031">Aminopeptidase</keyword>
<name>A0AAW8TLD0_9ENTE</name>
<evidence type="ECO:0000256" key="4">
    <source>
        <dbReference type="ARBA" id="ARBA00012568"/>
    </source>
</evidence>
<dbReference type="GO" id="GO:0004177">
    <property type="term" value="F:aminopeptidase activity"/>
    <property type="evidence" value="ECO:0007669"/>
    <property type="project" value="UniProtKB-KW"/>
</dbReference>
<evidence type="ECO:0000313" key="12">
    <source>
        <dbReference type="Proteomes" id="UP001255696"/>
    </source>
</evidence>
<sequence>MNKSKGGTTMIWERFKNIRQNEISELMTMRLDGFKQKILIEGRFRNNPILIFLHGGPGSPAPFSAGCRGMFPELTEKFLMVYWDQLGCGVNDRQISEDFTINHFVKMTEDLIKQLKQMFPKNDLYLFGYSWGTILSTLVTKRVPHLINGVMALGQIVRDLGFNEFVYNALEHAKMPKFRQKILAKIKHKKKHSVYDLRRIEYWIKRYTNGYQPKGAEKYPLFSIIAILLSSPDYRLKDLIAVLLNGTRKNQSLDKEMMQVDLTNDLQNIEVPYIMIQGQDDLLTPTQMTRETYEQTYNPNLQFALVPNCGHLPGKTALKETIMIGYQYFMYIAKKKQRH</sequence>
<evidence type="ECO:0000256" key="6">
    <source>
        <dbReference type="ARBA" id="ARBA00022490"/>
    </source>
</evidence>
<dbReference type="GO" id="GO:0006508">
    <property type="term" value="P:proteolysis"/>
    <property type="evidence" value="ECO:0007669"/>
    <property type="project" value="UniProtKB-KW"/>
</dbReference>
<dbReference type="EC" id="3.4.11.5" evidence="4"/>
<evidence type="ECO:0000313" key="11">
    <source>
        <dbReference type="EMBL" id="MDT2796256.1"/>
    </source>
</evidence>
<reference evidence="11" key="1">
    <citation type="submission" date="2023-03" db="EMBL/GenBank/DDBJ databases">
        <authorList>
            <person name="Shen W."/>
            <person name="Cai J."/>
        </authorList>
    </citation>
    <scope>NUCLEOTIDE SEQUENCE</scope>
    <source>
        <strain evidence="11">B245-2</strain>
    </source>
</reference>
<dbReference type="InterPro" id="IPR002410">
    <property type="entry name" value="Peptidase_S33"/>
</dbReference>
<evidence type="ECO:0000256" key="8">
    <source>
        <dbReference type="ARBA" id="ARBA00022801"/>
    </source>
</evidence>
<feature type="domain" description="AB hydrolase-1" evidence="10">
    <location>
        <begin position="48"/>
        <end position="313"/>
    </location>
</feature>
<dbReference type="InterPro" id="IPR029058">
    <property type="entry name" value="AB_hydrolase_fold"/>
</dbReference>
<evidence type="ECO:0000256" key="5">
    <source>
        <dbReference type="ARBA" id="ARBA00022438"/>
    </source>
</evidence>
<keyword evidence="6" id="KW-0963">Cytoplasm</keyword>
<dbReference type="PRINTS" id="PR00793">
    <property type="entry name" value="PROAMNOPTASE"/>
</dbReference>
<organism evidence="11 12">
    <name type="scientific">Enterococcus cecorum</name>
    <dbReference type="NCBI Taxonomy" id="44008"/>
    <lineage>
        <taxon>Bacteria</taxon>
        <taxon>Bacillati</taxon>
        <taxon>Bacillota</taxon>
        <taxon>Bacilli</taxon>
        <taxon>Lactobacillales</taxon>
        <taxon>Enterococcaceae</taxon>
        <taxon>Enterococcus</taxon>
    </lineage>
</organism>
<dbReference type="GO" id="GO:0005737">
    <property type="term" value="C:cytoplasm"/>
    <property type="evidence" value="ECO:0007669"/>
    <property type="project" value="UniProtKB-SubCell"/>
</dbReference>
<comment type="caution">
    <text evidence="11">The sequence shown here is derived from an EMBL/GenBank/DDBJ whole genome shotgun (WGS) entry which is preliminary data.</text>
</comment>
<proteinExistence type="inferred from homology"/>
<evidence type="ECO:0000256" key="3">
    <source>
        <dbReference type="ARBA" id="ARBA00010088"/>
    </source>
</evidence>
<dbReference type="EMBL" id="JARQBI010000005">
    <property type="protein sequence ID" value="MDT2796256.1"/>
    <property type="molecule type" value="Genomic_DNA"/>
</dbReference>
<dbReference type="PANTHER" id="PTHR43722">
    <property type="entry name" value="PROLINE IMINOPEPTIDASE"/>
    <property type="match status" value="1"/>
</dbReference>
<dbReference type="PANTHER" id="PTHR43722:SF1">
    <property type="entry name" value="PROLINE IMINOPEPTIDASE"/>
    <property type="match status" value="1"/>
</dbReference>
<dbReference type="Gene3D" id="3.40.50.1820">
    <property type="entry name" value="alpha/beta hydrolase"/>
    <property type="match status" value="1"/>
</dbReference>
<evidence type="ECO:0000256" key="9">
    <source>
        <dbReference type="ARBA" id="ARBA00029605"/>
    </source>
</evidence>
<protein>
    <recommendedName>
        <fullName evidence="4">prolyl aminopeptidase</fullName>
        <ecNumber evidence="4">3.4.11.5</ecNumber>
    </recommendedName>
    <alternativeName>
        <fullName evidence="9">Prolyl aminopeptidase</fullName>
    </alternativeName>
</protein>
<gene>
    <name evidence="11" type="ORF">P7H47_03070</name>
</gene>
<dbReference type="Pfam" id="PF00561">
    <property type="entry name" value="Abhydrolase_1"/>
    <property type="match status" value="1"/>
</dbReference>